<accession>A0A401UHN3</accession>
<dbReference type="AlphaFoldDB" id="A0A401UHN3"/>
<dbReference type="PANTHER" id="PTHR10885:SF0">
    <property type="entry name" value="ISOPENTENYL-DIPHOSPHATE DELTA-ISOMERASE"/>
    <property type="match status" value="1"/>
</dbReference>
<dbReference type="EMBL" id="BHYK01000003">
    <property type="protein sequence ID" value="GCD09063.1"/>
    <property type="molecule type" value="Genomic_DNA"/>
</dbReference>
<keyword evidence="3" id="KW-1185">Reference proteome</keyword>
<feature type="domain" description="Nudix hydrolase" evidence="1">
    <location>
        <begin position="28"/>
        <end position="157"/>
    </location>
</feature>
<evidence type="ECO:0000259" key="1">
    <source>
        <dbReference type="PROSITE" id="PS51462"/>
    </source>
</evidence>
<reference evidence="2 3" key="1">
    <citation type="submission" date="2018-11" db="EMBL/GenBank/DDBJ databases">
        <title>Genome sequencing and assembly of Clostridium tagluense strain A121.</title>
        <authorList>
            <person name="Murakami T."/>
            <person name="Segawa T."/>
            <person name="Shcherbakova V.A."/>
            <person name="Mori H."/>
            <person name="Yoshimura Y."/>
        </authorList>
    </citation>
    <scope>NUCLEOTIDE SEQUENCE [LARGE SCALE GENOMIC DNA]</scope>
    <source>
        <strain evidence="2 3">A121</strain>
    </source>
</reference>
<comment type="caution">
    <text evidence="2">The sequence shown here is derived from an EMBL/GenBank/DDBJ whole genome shotgun (WGS) entry which is preliminary data.</text>
</comment>
<dbReference type="Proteomes" id="UP000287872">
    <property type="component" value="Unassembled WGS sequence"/>
</dbReference>
<dbReference type="PROSITE" id="PS51462">
    <property type="entry name" value="NUDIX"/>
    <property type="match status" value="1"/>
</dbReference>
<keyword evidence="2" id="KW-0378">Hydrolase</keyword>
<name>A0A401UHN3_9CLOT</name>
<evidence type="ECO:0000313" key="3">
    <source>
        <dbReference type="Proteomes" id="UP000287872"/>
    </source>
</evidence>
<dbReference type="Pfam" id="PF00293">
    <property type="entry name" value="NUDIX"/>
    <property type="match status" value="1"/>
</dbReference>
<dbReference type="InterPro" id="IPR000086">
    <property type="entry name" value="NUDIX_hydrolase_dom"/>
</dbReference>
<gene>
    <name evidence="2" type="ORF">Ctaglu_06860</name>
</gene>
<dbReference type="InterPro" id="IPR015797">
    <property type="entry name" value="NUDIX_hydrolase-like_dom_sf"/>
</dbReference>
<proteinExistence type="predicted"/>
<dbReference type="GO" id="GO:0016787">
    <property type="term" value="F:hydrolase activity"/>
    <property type="evidence" value="ECO:0007669"/>
    <property type="project" value="UniProtKB-KW"/>
</dbReference>
<dbReference type="Gene3D" id="3.90.79.10">
    <property type="entry name" value="Nucleoside Triphosphate Pyrophosphohydrolase"/>
    <property type="match status" value="1"/>
</dbReference>
<dbReference type="CDD" id="cd04693">
    <property type="entry name" value="NUDIX_Hydrolase"/>
    <property type="match status" value="1"/>
</dbReference>
<dbReference type="SUPFAM" id="SSF55811">
    <property type="entry name" value="Nudix"/>
    <property type="match status" value="1"/>
</dbReference>
<dbReference type="OrthoDB" id="9786032at2"/>
<dbReference type="PANTHER" id="PTHR10885">
    <property type="entry name" value="ISOPENTENYL-DIPHOSPHATE DELTA-ISOMERASE"/>
    <property type="match status" value="1"/>
</dbReference>
<protein>
    <submittedName>
        <fullName evidence="2">NUDIX hydrolase</fullName>
    </submittedName>
</protein>
<sequence length="179" mass="20726">MELWDIYDENREKTGRTHERGIPVKKGDYHLVVHVWIVNDRGEFLIQKRQPWKEGWPNMWDGSAAGSAIVGDSSKDAAIRETKEELGVDLDMRRGEILFTIKFSSGFEDIWLVRQNVNMKDIKLQYDEVADAKWASEKQIKQMIGNGEFIAYNYIDKIFAMVSSNIKKPIFPSEVKAKN</sequence>
<evidence type="ECO:0000313" key="2">
    <source>
        <dbReference type="EMBL" id="GCD09063.1"/>
    </source>
</evidence>
<dbReference type="RefSeq" id="WP_124998122.1">
    <property type="nucleotide sequence ID" value="NZ_BHYK01000003.1"/>
</dbReference>
<organism evidence="2 3">
    <name type="scientific">Clostridium tagluense</name>
    <dbReference type="NCBI Taxonomy" id="360422"/>
    <lineage>
        <taxon>Bacteria</taxon>
        <taxon>Bacillati</taxon>
        <taxon>Bacillota</taxon>
        <taxon>Clostridia</taxon>
        <taxon>Eubacteriales</taxon>
        <taxon>Clostridiaceae</taxon>
        <taxon>Clostridium</taxon>
    </lineage>
</organism>